<dbReference type="Pfam" id="PF13193">
    <property type="entry name" value="AMP-binding_C"/>
    <property type="match status" value="1"/>
</dbReference>
<name>A0ABW9RJB4_9BACT</name>
<gene>
    <name evidence="2" type="ORF">E1163_00795</name>
</gene>
<dbReference type="InterPro" id="IPR001242">
    <property type="entry name" value="Condensation_dom"/>
</dbReference>
<evidence type="ECO:0000313" key="3">
    <source>
        <dbReference type="Proteomes" id="UP000798808"/>
    </source>
</evidence>
<dbReference type="PROSITE" id="PS50075">
    <property type="entry name" value="CARRIER"/>
    <property type="match status" value="1"/>
</dbReference>
<dbReference type="Proteomes" id="UP000798808">
    <property type="component" value="Unassembled WGS sequence"/>
</dbReference>
<dbReference type="NCBIfam" id="TIGR01733">
    <property type="entry name" value="AA-adenyl-dom"/>
    <property type="match status" value="1"/>
</dbReference>
<dbReference type="InterPro" id="IPR045851">
    <property type="entry name" value="AMP-bd_C_sf"/>
</dbReference>
<dbReference type="SUPFAM" id="SSF56801">
    <property type="entry name" value="Acetyl-CoA synthetase-like"/>
    <property type="match status" value="1"/>
</dbReference>
<keyword evidence="3" id="KW-1185">Reference proteome</keyword>
<dbReference type="InterPro" id="IPR009081">
    <property type="entry name" value="PP-bd_ACP"/>
</dbReference>
<dbReference type="InterPro" id="IPR000873">
    <property type="entry name" value="AMP-dep_synth/lig_dom"/>
</dbReference>
<dbReference type="InterPro" id="IPR023213">
    <property type="entry name" value="CAT-like_dom_sf"/>
</dbReference>
<dbReference type="Gene3D" id="2.30.38.10">
    <property type="entry name" value="Luciferase, Domain 3"/>
    <property type="match status" value="1"/>
</dbReference>
<dbReference type="Gene3D" id="3.30.559.30">
    <property type="entry name" value="Nonribosomal peptide synthetase, condensation domain"/>
    <property type="match status" value="1"/>
</dbReference>
<dbReference type="PROSITE" id="PS00455">
    <property type="entry name" value="AMP_BINDING"/>
    <property type="match status" value="1"/>
</dbReference>
<dbReference type="PANTHER" id="PTHR45527:SF1">
    <property type="entry name" value="FATTY ACID SYNTHASE"/>
    <property type="match status" value="1"/>
</dbReference>
<dbReference type="EMBL" id="SMLW01000198">
    <property type="protein sequence ID" value="MTI23479.1"/>
    <property type="molecule type" value="Genomic_DNA"/>
</dbReference>
<evidence type="ECO:0000313" key="2">
    <source>
        <dbReference type="EMBL" id="MTI23479.1"/>
    </source>
</evidence>
<dbReference type="Pfam" id="PF00501">
    <property type="entry name" value="AMP-binding"/>
    <property type="match status" value="1"/>
</dbReference>
<dbReference type="SUPFAM" id="SSF52777">
    <property type="entry name" value="CoA-dependent acyltransferases"/>
    <property type="match status" value="1"/>
</dbReference>
<dbReference type="InterPro" id="IPR010071">
    <property type="entry name" value="AA_adenyl_dom"/>
</dbReference>
<dbReference type="Gene3D" id="3.30.559.10">
    <property type="entry name" value="Chloramphenicol acetyltransferase-like domain"/>
    <property type="match status" value="1"/>
</dbReference>
<dbReference type="Pfam" id="PF00668">
    <property type="entry name" value="Condensation"/>
    <property type="match status" value="1"/>
</dbReference>
<reference evidence="2 3" key="1">
    <citation type="submission" date="2019-02" db="EMBL/GenBank/DDBJ databases">
        <authorList>
            <person name="Goldberg S.R."/>
            <person name="Haltli B.A."/>
            <person name="Correa H."/>
            <person name="Russell K.G."/>
        </authorList>
    </citation>
    <scope>NUCLEOTIDE SEQUENCE [LARGE SCALE GENOMIC DNA]</scope>
    <source>
        <strain evidence="2 3">JCM 16186</strain>
    </source>
</reference>
<dbReference type="Gene3D" id="3.30.300.30">
    <property type="match status" value="1"/>
</dbReference>
<accession>A0ABW9RJB4</accession>
<sequence>NQLWVFENHPRENHKRITTDKAGTKSLGFKITDVRSIEQTNFDLTITVFPDEIISIEFAYNNGQYATKTIHGVFEHFVAFADQIAENIMVKVSELTLLSDIDRVSLLDSFNSTSLDYDREENLLDIFDTVSHENGGSIALSYGDQRMSYDELRKYSNQIAHYLHEKGVVKGDIVGLISDRSVEMVVWIFGILKCGAAYLPINTKLPEKRVRYQLEDSKARVLIGDMKYLGSYADLVEELSIKDSLYAEFPDDGLDISLELKDLMYIIYTSGSTGLPKGVMIEHGAVLNLIHSLNSIYSFDRGDVYLFKTPYYFDVSISELFGFFVSGAGSLAILGEEEEKDPYKIHAALNRYEVTHINFVPSLFHSFLDIVIEESGSLGSLKYIFLAGEALSGELVNKFRSLNSAVELENIYGPTEYTVYTSHYSLKGWKGGAVPIGKPLGNTSLYILDKENNLQPIGVAGELCISGLGLARGYLNNEELTRERFVPNPYVPGQLMYKTGDLARWTEVGNIEYLGRIDHQVKIRGNRVELGEIESVLSSYTGIKESLVISQEDGHSTKYLSAYYTSEVEVSVDLLRAHLATELPDYMIPSYFTRLATFPLTASGKKDIQALPSPSHEDSEEYRAPLTSIEKVMSVVWSSVLGRDGLSVKSNFFMIGGDSIKAIQ</sequence>
<dbReference type="InterPro" id="IPR025110">
    <property type="entry name" value="AMP-bd_C"/>
</dbReference>
<comment type="caution">
    <text evidence="2">The sequence shown here is derived from an EMBL/GenBank/DDBJ whole genome shotgun (WGS) entry which is preliminary data.</text>
</comment>
<protein>
    <submittedName>
        <fullName evidence="2">Amino acid adenylation domain-containing protein</fullName>
    </submittedName>
</protein>
<dbReference type="Gene3D" id="3.40.50.980">
    <property type="match status" value="2"/>
</dbReference>
<organism evidence="2 3">
    <name type="scientific">Fulvivirga kasyanovii</name>
    <dbReference type="NCBI Taxonomy" id="396812"/>
    <lineage>
        <taxon>Bacteria</taxon>
        <taxon>Pseudomonadati</taxon>
        <taxon>Bacteroidota</taxon>
        <taxon>Cytophagia</taxon>
        <taxon>Cytophagales</taxon>
        <taxon>Fulvivirgaceae</taxon>
        <taxon>Fulvivirga</taxon>
    </lineage>
</organism>
<feature type="domain" description="Carrier" evidence="1">
    <location>
        <begin position="624"/>
        <end position="664"/>
    </location>
</feature>
<feature type="non-terminal residue" evidence="2">
    <location>
        <position position="1"/>
    </location>
</feature>
<dbReference type="InterPro" id="IPR020845">
    <property type="entry name" value="AMP-binding_CS"/>
</dbReference>
<feature type="non-terminal residue" evidence="2">
    <location>
        <position position="664"/>
    </location>
</feature>
<dbReference type="Gene3D" id="1.10.1200.10">
    <property type="entry name" value="ACP-like"/>
    <property type="match status" value="1"/>
</dbReference>
<evidence type="ECO:0000259" key="1">
    <source>
        <dbReference type="PROSITE" id="PS50075"/>
    </source>
</evidence>
<dbReference type="CDD" id="cd05930">
    <property type="entry name" value="A_NRPS"/>
    <property type="match status" value="1"/>
</dbReference>
<dbReference type="RefSeq" id="WP_155168623.1">
    <property type="nucleotide sequence ID" value="NZ_SMLW01000198.1"/>
</dbReference>
<dbReference type="PANTHER" id="PTHR45527">
    <property type="entry name" value="NONRIBOSOMAL PEPTIDE SYNTHETASE"/>
    <property type="match status" value="1"/>
</dbReference>
<proteinExistence type="predicted"/>
<dbReference type="InterPro" id="IPR036736">
    <property type="entry name" value="ACP-like_sf"/>
</dbReference>